<dbReference type="STRING" id="51511.ENSCSAVP00000017634"/>
<feature type="active site" description="Glycyl thioester intermediate" evidence="7">
    <location>
        <position position="760"/>
    </location>
</feature>
<dbReference type="eggNOG" id="KOG0939">
    <property type="taxonomic scope" value="Eukaryota"/>
</dbReference>
<dbReference type="SMART" id="SM00557">
    <property type="entry name" value="IG_FLMN"/>
    <property type="match status" value="1"/>
</dbReference>
<dbReference type="FunCoup" id="H2ZJ68">
    <property type="interactions" value="53"/>
</dbReference>
<dbReference type="Proteomes" id="UP000007875">
    <property type="component" value="Unassembled WGS sequence"/>
</dbReference>
<dbReference type="Gene3D" id="3.30.2410.10">
    <property type="entry name" value="Hect, E3 ligase catalytic domain"/>
    <property type="match status" value="1"/>
</dbReference>
<dbReference type="GeneTree" id="ENSGT00940000156723"/>
<name>H2ZJ68_CIOSA</name>
<dbReference type="PANTHER" id="PTHR11254">
    <property type="entry name" value="HECT DOMAIN UBIQUITIN-PROTEIN LIGASE"/>
    <property type="match status" value="1"/>
</dbReference>
<comment type="pathway">
    <text evidence="2">Protein modification; protein ubiquitination.</text>
</comment>
<dbReference type="PROSITE" id="PS50237">
    <property type="entry name" value="HECT"/>
    <property type="match status" value="1"/>
</dbReference>
<dbReference type="PROSITE" id="PS50194">
    <property type="entry name" value="FILAMIN_REPEAT"/>
    <property type="match status" value="1"/>
</dbReference>
<protein>
    <recommendedName>
        <fullName evidence="3">HECT-type E3 ubiquitin transferase</fullName>
        <ecNumber evidence="3">2.3.2.26</ecNumber>
    </recommendedName>
</protein>
<keyword evidence="10" id="KW-1185">Reference proteome</keyword>
<dbReference type="GO" id="GO:0006511">
    <property type="term" value="P:ubiquitin-dependent protein catabolic process"/>
    <property type="evidence" value="ECO:0007669"/>
    <property type="project" value="TreeGrafter"/>
</dbReference>
<reference evidence="9" key="2">
    <citation type="submission" date="2025-08" db="UniProtKB">
        <authorList>
            <consortium name="Ensembl"/>
        </authorList>
    </citation>
    <scope>IDENTIFICATION</scope>
</reference>
<dbReference type="Pfam" id="PF00632">
    <property type="entry name" value="HECT"/>
    <property type="match status" value="1"/>
</dbReference>
<evidence type="ECO:0000256" key="5">
    <source>
        <dbReference type="ARBA" id="ARBA00022786"/>
    </source>
</evidence>
<dbReference type="InterPro" id="IPR014756">
    <property type="entry name" value="Ig_E-set"/>
</dbReference>
<reference evidence="10" key="1">
    <citation type="submission" date="2003-08" db="EMBL/GenBank/DDBJ databases">
        <authorList>
            <person name="Birren B."/>
            <person name="Nusbaum C."/>
            <person name="Abebe A."/>
            <person name="Abouelleil A."/>
            <person name="Adekoya E."/>
            <person name="Ait-zahra M."/>
            <person name="Allen N."/>
            <person name="Allen T."/>
            <person name="An P."/>
            <person name="Anderson M."/>
            <person name="Anderson S."/>
            <person name="Arachchi H."/>
            <person name="Armbruster J."/>
            <person name="Bachantsang P."/>
            <person name="Baldwin J."/>
            <person name="Barry A."/>
            <person name="Bayul T."/>
            <person name="Blitshsteyn B."/>
            <person name="Bloom T."/>
            <person name="Blye J."/>
            <person name="Boguslavskiy L."/>
            <person name="Borowsky M."/>
            <person name="Boukhgalter B."/>
            <person name="Brunache A."/>
            <person name="Butler J."/>
            <person name="Calixte N."/>
            <person name="Calvo S."/>
            <person name="Camarata J."/>
            <person name="Campo K."/>
            <person name="Chang J."/>
            <person name="Cheshatsang Y."/>
            <person name="Citroen M."/>
            <person name="Collymore A."/>
            <person name="Considine T."/>
            <person name="Cook A."/>
            <person name="Cooke P."/>
            <person name="Corum B."/>
            <person name="Cuomo C."/>
            <person name="David R."/>
            <person name="Dawoe T."/>
            <person name="Degray S."/>
            <person name="Dodge S."/>
            <person name="Dooley K."/>
            <person name="Dorje P."/>
            <person name="Dorjee K."/>
            <person name="Dorris L."/>
            <person name="Duffey N."/>
            <person name="Dupes A."/>
            <person name="Elkins T."/>
            <person name="Engels R."/>
            <person name="Erickson J."/>
            <person name="Farina A."/>
            <person name="Faro S."/>
            <person name="Ferreira P."/>
            <person name="Fischer H."/>
            <person name="Fitzgerald M."/>
            <person name="Foley K."/>
            <person name="Gage D."/>
            <person name="Galagan J."/>
            <person name="Gearin G."/>
            <person name="Gnerre S."/>
            <person name="Gnirke A."/>
            <person name="Goyette A."/>
            <person name="Graham J."/>
            <person name="Grandbois E."/>
            <person name="Gyaltsen K."/>
            <person name="Hafez N."/>
            <person name="Hagopian D."/>
            <person name="Hagos B."/>
            <person name="Hall J."/>
            <person name="Hatcher B."/>
            <person name="Heller A."/>
            <person name="Higgins H."/>
            <person name="Honan T."/>
            <person name="Horn A."/>
            <person name="Houde N."/>
            <person name="Hughes L."/>
            <person name="Hulme W."/>
            <person name="Husby E."/>
            <person name="Iliev I."/>
            <person name="Jaffe D."/>
            <person name="Jones C."/>
            <person name="Kamal M."/>
            <person name="Kamat A."/>
            <person name="Kamvysselis M."/>
            <person name="Karlsson E."/>
            <person name="Kells C."/>
            <person name="Kieu A."/>
            <person name="Kisner P."/>
            <person name="Kodira C."/>
            <person name="Kulbokas E."/>
            <person name="Labutti K."/>
            <person name="Lama D."/>
            <person name="Landers T."/>
            <person name="Leger J."/>
            <person name="Levine S."/>
            <person name="Lewis D."/>
            <person name="Lewis T."/>
            <person name="Lindblad-toh K."/>
            <person name="Liu X."/>
            <person name="Lokyitsang T."/>
            <person name="Lokyitsang Y."/>
            <person name="Lucien O."/>
            <person name="Lui A."/>
            <person name="Ma L.J."/>
            <person name="Mabbitt R."/>
            <person name="Macdonald J."/>
            <person name="Maclean C."/>
            <person name="Major J."/>
            <person name="Manning J."/>
            <person name="Marabella R."/>
            <person name="Maru K."/>
            <person name="Matthews C."/>
            <person name="Mauceli E."/>
            <person name="Mccarthy M."/>
            <person name="Mcdonough S."/>
            <person name="Mcghee T."/>
            <person name="Meldrim J."/>
            <person name="Meneus L."/>
            <person name="Mesirov J."/>
            <person name="Mihalev A."/>
            <person name="Mihova T."/>
            <person name="Mikkelsen T."/>
            <person name="Mlenga V."/>
            <person name="Moru K."/>
            <person name="Mozes J."/>
            <person name="Mulrain L."/>
            <person name="Munson G."/>
            <person name="Naylor J."/>
            <person name="Newes C."/>
            <person name="Nguyen C."/>
            <person name="Nguyen N."/>
            <person name="Nguyen T."/>
            <person name="Nicol R."/>
            <person name="Nielsen C."/>
            <person name="Nizzari M."/>
            <person name="Norbu C."/>
            <person name="Norbu N."/>
            <person name="O'donnell P."/>
            <person name="Okoawo O."/>
            <person name="O'leary S."/>
            <person name="Omotosho B."/>
            <person name="O'neill K."/>
            <person name="Osman S."/>
            <person name="Parker S."/>
            <person name="Perrin D."/>
            <person name="Phunkhang P."/>
            <person name="Piqani B."/>
            <person name="Purcell S."/>
            <person name="Rachupka T."/>
            <person name="Ramasamy U."/>
            <person name="Rameau R."/>
            <person name="Ray V."/>
            <person name="Raymond C."/>
            <person name="Retta R."/>
            <person name="Richardson S."/>
            <person name="Rise C."/>
            <person name="Rodriguez J."/>
            <person name="Rogers J."/>
            <person name="Rogov P."/>
            <person name="Rutman M."/>
            <person name="Schupbach R."/>
            <person name="Seaman C."/>
            <person name="Settipalli S."/>
            <person name="Sharpe T."/>
            <person name="Sheridan J."/>
            <person name="Sherpa N."/>
            <person name="Shi J."/>
            <person name="Smirnov S."/>
            <person name="Smith C."/>
            <person name="Sougnez C."/>
            <person name="Spencer B."/>
            <person name="Stalker J."/>
            <person name="Stange-thomann N."/>
            <person name="Stavropoulos S."/>
            <person name="Stetson K."/>
            <person name="Stone C."/>
            <person name="Stone S."/>
            <person name="Stubbs M."/>
            <person name="Talamas J."/>
            <person name="Tchuinga P."/>
            <person name="Tenzing P."/>
            <person name="Tesfaye S."/>
            <person name="Theodore J."/>
            <person name="Thoulutsang Y."/>
            <person name="Topham K."/>
            <person name="Towey S."/>
            <person name="Tsamla T."/>
            <person name="Tsomo N."/>
            <person name="Vallee D."/>
            <person name="Vassiliev H."/>
            <person name="Venkataraman V."/>
            <person name="Vinson J."/>
            <person name="Vo A."/>
            <person name="Wade C."/>
            <person name="Wang S."/>
            <person name="Wangchuk T."/>
            <person name="Wangdi T."/>
            <person name="Whittaker C."/>
            <person name="Wilkinson J."/>
            <person name="Wu Y."/>
            <person name="Wyman D."/>
            <person name="Yadav S."/>
            <person name="Yang S."/>
            <person name="Yang X."/>
            <person name="Yeager S."/>
            <person name="Yee E."/>
            <person name="Young G."/>
            <person name="Zainoun J."/>
            <person name="Zembeck L."/>
            <person name="Zimmer A."/>
            <person name="Zody M."/>
            <person name="Lander E."/>
        </authorList>
    </citation>
    <scope>NUCLEOTIDE SEQUENCE [LARGE SCALE GENOMIC DNA]</scope>
</reference>
<dbReference type="InterPro" id="IPR001298">
    <property type="entry name" value="Filamin/ABP280_rpt"/>
</dbReference>
<evidence type="ECO:0000313" key="9">
    <source>
        <dbReference type="Ensembl" id="ENSCSAVP00000017634.1"/>
    </source>
</evidence>
<reference evidence="9" key="3">
    <citation type="submission" date="2025-09" db="UniProtKB">
        <authorList>
            <consortium name="Ensembl"/>
        </authorList>
    </citation>
    <scope>IDENTIFICATION</scope>
</reference>
<dbReference type="CDD" id="cd00078">
    <property type="entry name" value="HECTc"/>
    <property type="match status" value="1"/>
</dbReference>
<dbReference type="InterPro" id="IPR035983">
    <property type="entry name" value="Hect_E3_ubiquitin_ligase"/>
</dbReference>
<evidence type="ECO:0000256" key="6">
    <source>
        <dbReference type="PROSITE-ProRule" id="PRU00087"/>
    </source>
</evidence>
<proteinExistence type="predicted"/>
<dbReference type="OMA" id="WQLWSSA"/>
<dbReference type="InterPro" id="IPR000569">
    <property type="entry name" value="HECT_dom"/>
</dbReference>
<dbReference type="InterPro" id="IPR058738">
    <property type="entry name" value="PH-like_AREL1"/>
</dbReference>
<dbReference type="SUPFAM" id="SSF81296">
    <property type="entry name" value="E set domains"/>
    <property type="match status" value="1"/>
</dbReference>
<dbReference type="Pfam" id="PF25916">
    <property type="entry name" value="AREL1_PH-like"/>
    <property type="match status" value="1"/>
</dbReference>
<evidence type="ECO:0000256" key="2">
    <source>
        <dbReference type="ARBA" id="ARBA00004906"/>
    </source>
</evidence>
<dbReference type="InterPro" id="IPR013783">
    <property type="entry name" value="Ig-like_fold"/>
</dbReference>
<organism evidence="9 10">
    <name type="scientific">Ciona savignyi</name>
    <name type="common">Pacific transparent sea squirt</name>
    <dbReference type="NCBI Taxonomy" id="51511"/>
    <lineage>
        <taxon>Eukaryota</taxon>
        <taxon>Metazoa</taxon>
        <taxon>Chordata</taxon>
        <taxon>Tunicata</taxon>
        <taxon>Ascidiacea</taxon>
        <taxon>Phlebobranchia</taxon>
        <taxon>Cionidae</taxon>
        <taxon>Ciona</taxon>
    </lineage>
</organism>
<keyword evidence="4" id="KW-0808">Transferase</keyword>
<dbReference type="InterPro" id="IPR050409">
    <property type="entry name" value="E3_ubiq-protein_ligase"/>
</dbReference>
<accession>H2ZJ68</accession>
<dbReference type="GO" id="GO:0061630">
    <property type="term" value="F:ubiquitin protein ligase activity"/>
    <property type="evidence" value="ECO:0007669"/>
    <property type="project" value="UniProtKB-EC"/>
</dbReference>
<dbReference type="Gene3D" id="3.30.2160.10">
    <property type="entry name" value="Hect, E3 ligase catalytic domain"/>
    <property type="match status" value="1"/>
</dbReference>
<evidence type="ECO:0000256" key="3">
    <source>
        <dbReference type="ARBA" id="ARBA00012485"/>
    </source>
</evidence>
<dbReference type="Gene3D" id="2.60.40.10">
    <property type="entry name" value="Immunoglobulins"/>
    <property type="match status" value="1"/>
</dbReference>
<dbReference type="AlphaFoldDB" id="H2ZJ68"/>
<dbReference type="InParanoid" id="H2ZJ68"/>
<sequence length="793" mass="90203">MVLFVVIAIVSGICILNWFRKVVYRVEQTAEGNLFKYIRGNYLDLSKCVVCWGWNEPIDVGETLSFHIEFFYSNGSHYPVCESDDIKVLISTHQRDDIPHVKEYSGRKYCKENVVSVSFTVRKSGVHEISITVGNKHIKNSPFKKTFIPGQLVCTLFLQLNCQMICCSKSPTNYLMAVEACDEFGNPCSSRLNKNDFENIFNLSVLTVNKLLNIEKPVQLSQQYPAFTWDITWNKVLDQLTLCITVFEEGSYQAELTYKNELIKNGIFDLLVLNSSDSEEVKKSVLKQNLSVWFECRLLNEGSEGVTLPKKVYCYITPKVYILVFQLIIREYFLKIFHKRLYTFRVSPATKITVGGHSDICNQPMLVISDGFQPNVVLACQRSNVLSAMFVGILHNHMGRSESFEEKVTFFRDQLVKHHDVEPRHRNKLEIDIDRDDLLHSSYKATKNLSTSEWCRQFVVKFKGETGLDWGGLNREWIHLLCKIFFQSKEVGGCGIFRSMNDDPQSLVLPNPSSTLKPKYFEFAGKIVGKCLLESAIGGEYSRQVTARFARSFLAQLIGLPATFAHFESDDPDLYMSKVKYILENDVTDAELTFSEEQFTSHGALKKVVELVPNGANVAVTNENKIKYLNRVAQYRLSESIKAELEMFIKGLASLVPDQLLSVFDENELELVLCGSSHISPEDFKLHCVINGGTNGSFQKVLSWFWSIISSFTQDELARLLQFTTGCSQLPSDGFKALEPRFRISNIEYKTGGLPMAHTCFNELCLPNYDSYDELHKMLKISITEGITGFGLV</sequence>
<dbReference type="SMART" id="SM00119">
    <property type="entry name" value="HECTc"/>
    <property type="match status" value="1"/>
</dbReference>
<dbReference type="FunFam" id="3.30.2160.10:FF:000008">
    <property type="entry name" value="Apoptosis-resistant E3 ubiquitin protein ligase 1"/>
    <property type="match status" value="1"/>
</dbReference>
<dbReference type="EC" id="2.3.2.26" evidence="3"/>
<evidence type="ECO:0000259" key="8">
    <source>
        <dbReference type="PROSITE" id="PS50237"/>
    </source>
</evidence>
<dbReference type="SUPFAM" id="SSF56204">
    <property type="entry name" value="Hect, E3 ligase catalytic domain"/>
    <property type="match status" value="1"/>
</dbReference>
<dbReference type="Pfam" id="PF00630">
    <property type="entry name" value="Filamin"/>
    <property type="match status" value="1"/>
</dbReference>
<comment type="catalytic activity">
    <reaction evidence="1">
        <text>S-ubiquitinyl-[E2 ubiquitin-conjugating enzyme]-L-cysteine + [acceptor protein]-L-lysine = [E2 ubiquitin-conjugating enzyme]-L-cysteine + N(6)-ubiquitinyl-[acceptor protein]-L-lysine.</text>
        <dbReference type="EC" id="2.3.2.26"/>
    </reaction>
</comment>
<dbReference type="InterPro" id="IPR017868">
    <property type="entry name" value="Filamin/ABP280_repeat-like"/>
</dbReference>
<keyword evidence="5 7" id="KW-0833">Ubl conjugation pathway</keyword>
<dbReference type="GO" id="GO:0000209">
    <property type="term" value="P:protein polyubiquitination"/>
    <property type="evidence" value="ECO:0007669"/>
    <property type="project" value="TreeGrafter"/>
</dbReference>
<evidence type="ECO:0000256" key="4">
    <source>
        <dbReference type="ARBA" id="ARBA00022679"/>
    </source>
</evidence>
<dbReference type="Ensembl" id="ENSCSAVT00000017826.1">
    <property type="protein sequence ID" value="ENSCSAVP00000017634.1"/>
    <property type="gene ID" value="ENSCSAVG00000010382.1"/>
</dbReference>
<dbReference type="Gene3D" id="3.90.1750.10">
    <property type="entry name" value="Hect, E3 ligase catalytic domains"/>
    <property type="match status" value="1"/>
</dbReference>
<feature type="repeat" description="Filamin" evidence="6">
    <location>
        <begin position="112"/>
        <end position="147"/>
    </location>
</feature>
<dbReference type="GO" id="GO:0005829">
    <property type="term" value="C:cytosol"/>
    <property type="evidence" value="ECO:0007669"/>
    <property type="project" value="TreeGrafter"/>
</dbReference>
<dbReference type="GO" id="GO:0043066">
    <property type="term" value="P:negative regulation of apoptotic process"/>
    <property type="evidence" value="ECO:0007669"/>
    <property type="project" value="TreeGrafter"/>
</dbReference>
<dbReference type="PANTHER" id="PTHR11254:SF340">
    <property type="entry name" value="APOPTOSIS-RESISTANT E3 UBIQUITIN PROTEIN LIGASE 1"/>
    <property type="match status" value="1"/>
</dbReference>
<evidence type="ECO:0000256" key="1">
    <source>
        <dbReference type="ARBA" id="ARBA00000885"/>
    </source>
</evidence>
<evidence type="ECO:0000313" key="10">
    <source>
        <dbReference type="Proteomes" id="UP000007875"/>
    </source>
</evidence>
<feature type="domain" description="HECT" evidence="8">
    <location>
        <begin position="456"/>
        <end position="793"/>
    </location>
</feature>
<evidence type="ECO:0000256" key="7">
    <source>
        <dbReference type="PROSITE-ProRule" id="PRU00104"/>
    </source>
</evidence>